<feature type="transmembrane region" description="Helical" evidence="7">
    <location>
        <begin position="244"/>
        <end position="262"/>
    </location>
</feature>
<dbReference type="PANTHER" id="PTHR30465:SF0">
    <property type="entry name" value="OLIGOPEPTIDE TRANSPORT SYSTEM PERMEASE PROTEIN APPB"/>
    <property type="match status" value="1"/>
</dbReference>
<dbReference type="Pfam" id="PF19300">
    <property type="entry name" value="BPD_transp_1_N"/>
    <property type="match status" value="1"/>
</dbReference>
<dbReference type="Gene3D" id="1.10.3720.10">
    <property type="entry name" value="MetI-like"/>
    <property type="match status" value="1"/>
</dbReference>
<evidence type="ECO:0000313" key="10">
    <source>
        <dbReference type="Proteomes" id="UP000243255"/>
    </source>
</evidence>
<dbReference type="InterPro" id="IPR000515">
    <property type="entry name" value="MetI-like"/>
</dbReference>
<keyword evidence="4 7" id="KW-0812">Transmembrane</keyword>
<dbReference type="PANTHER" id="PTHR30465">
    <property type="entry name" value="INNER MEMBRANE ABC TRANSPORTER"/>
    <property type="match status" value="1"/>
</dbReference>
<gene>
    <name evidence="9" type="ORF">SAMN04488530_1124</name>
</gene>
<dbReference type="SUPFAM" id="SSF161098">
    <property type="entry name" value="MetI-like"/>
    <property type="match status" value="1"/>
</dbReference>
<evidence type="ECO:0000259" key="8">
    <source>
        <dbReference type="PROSITE" id="PS50928"/>
    </source>
</evidence>
<dbReference type="GO" id="GO:0055085">
    <property type="term" value="P:transmembrane transport"/>
    <property type="evidence" value="ECO:0007669"/>
    <property type="project" value="InterPro"/>
</dbReference>
<evidence type="ECO:0000256" key="6">
    <source>
        <dbReference type="ARBA" id="ARBA00023136"/>
    </source>
</evidence>
<evidence type="ECO:0000256" key="3">
    <source>
        <dbReference type="ARBA" id="ARBA00022475"/>
    </source>
</evidence>
<dbReference type="InterPro" id="IPR035906">
    <property type="entry name" value="MetI-like_sf"/>
</dbReference>
<sequence>MIKDLFSKLLQFILAIFILSFIVFFIARLSPGDPLASYYGEGVDRISTQERKIATDKLGLDKPIFTQYIKWVSNASKGEFGISFKYKQDVIEVIKGLYMNTVVLSGGAYILTFILALLLGLVCAFNEGKLIDRLICKLGIITNSVPSFWISLILILIFSINLKLLPTSGAYSIGKENSFIDRVLHLILPMTVIIISHLWYYAYLVRNKLIEEKKQEYVLLCKAKGLSDKQIMYKHCLRNIIPSYINLMAVSVPHIIGGTYIVEKVFSYPGLGTLCFESAKYHDYNMLLVLSLITGALVLFSSAIAQIISNNIDPRIKHES</sequence>
<evidence type="ECO:0000256" key="1">
    <source>
        <dbReference type="ARBA" id="ARBA00004651"/>
    </source>
</evidence>
<dbReference type="GO" id="GO:0005886">
    <property type="term" value="C:plasma membrane"/>
    <property type="evidence" value="ECO:0007669"/>
    <property type="project" value="UniProtKB-SubCell"/>
</dbReference>
<dbReference type="CDD" id="cd06261">
    <property type="entry name" value="TM_PBP2"/>
    <property type="match status" value="1"/>
</dbReference>
<dbReference type="AlphaFoldDB" id="A0A1M5NVZ0"/>
<feature type="transmembrane region" description="Helical" evidence="7">
    <location>
        <begin position="106"/>
        <end position="126"/>
    </location>
</feature>
<comment type="subcellular location">
    <subcellularLocation>
        <location evidence="1 7">Cell membrane</location>
        <topology evidence="1 7">Multi-pass membrane protein</topology>
    </subcellularLocation>
</comment>
<dbReference type="EMBL" id="FQWX01000012">
    <property type="protein sequence ID" value="SHG93746.1"/>
    <property type="molecule type" value="Genomic_DNA"/>
</dbReference>
<accession>A0A1M5NVZ0</accession>
<keyword evidence="10" id="KW-1185">Reference proteome</keyword>
<feature type="transmembrane region" description="Helical" evidence="7">
    <location>
        <begin position="182"/>
        <end position="204"/>
    </location>
</feature>
<dbReference type="Proteomes" id="UP000243255">
    <property type="component" value="Unassembled WGS sequence"/>
</dbReference>
<keyword evidence="3" id="KW-1003">Cell membrane</keyword>
<evidence type="ECO:0000256" key="7">
    <source>
        <dbReference type="RuleBase" id="RU363032"/>
    </source>
</evidence>
<keyword evidence="6 7" id="KW-0472">Membrane</keyword>
<feature type="domain" description="ABC transmembrane type-1" evidence="8">
    <location>
        <begin position="98"/>
        <end position="305"/>
    </location>
</feature>
<proteinExistence type="inferred from homology"/>
<dbReference type="STRING" id="1121321.SAMN04488530_1124"/>
<evidence type="ECO:0000256" key="2">
    <source>
        <dbReference type="ARBA" id="ARBA00022448"/>
    </source>
</evidence>
<evidence type="ECO:0000256" key="5">
    <source>
        <dbReference type="ARBA" id="ARBA00022989"/>
    </source>
</evidence>
<feature type="transmembrane region" description="Helical" evidence="7">
    <location>
        <begin position="286"/>
        <end position="308"/>
    </location>
</feature>
<evidence type="ECO:0000313" key="9">
    <source>
        <dbReference type="EMBL" id="SHG93746.1"/>
    </source>
</evidence>
<comment type="similarity">
    <text evidence="7">Belongs to the binding-protein-dependent transport system permease family.</text>
</comment>
<organism evidence="9 10">
    <name type="scientific">Asaccharospora irregularis DSM 2635</name>
    <dbReference type="NCBI Taxonomy" id="1121321"/>
    <lineage>
        <taxon>Bacteria</taxon>
        <taxon>Bacillati</taxon>
        <taxon>Bacillota</taxon>
        <taxon>Clostridia</taxon>
        <taxon>Peptostreptococcales</taxon>
        <taxon>Peptostreptococcaceae</taxon>
        <taxon>Asaccharospora</taxon>
    </lineage>
</organism>
<keyword evidence="2 7" id="KW-0813">Transport</keyword>
<dbReference type="Pfam" id="PF00528">
    <property type="entry name" value="BPD_transp_1"/>
    <property type="match status" value="1"/>
</dbReference>
<dbReference type="RefSeq" id="WP_073125641.1">
    <property type="nucleotide sequence ID" value="NZ_BAABCH010000099.1"/>
</dbReference>
<dbReference type="PROSITE" id="PS50928">
    <property type="entry name" value="ABC_TM1"/>
    <property type="match status" value="1"/>
</dbReference>
<dbReference type="InterPro" id="IPR045621">
    <property type="entry name" value="BPD_transp_1_N"/>
</dbReference>
<feature type="transmembrane region" description="Helical" evidence="7">
    <location>
        <begin position="12"/>
        <end position="30"/>
    </location>
</feature>
<reference evidence="10" key="1">
    <citation type="submission" date="2016-11" db="EMBL/GenBank/DDBJ databases">
        <authorList>
            <person name="Varghese N."/>
            <person name="Submissions S."/>
        </authorList>
    </citation>
    <scope>NUCLEOTIDE SEQUENCE [LARGE SCALE GENOMIC DNA]</scope>
    <source>
        <strain evidence="10">DSM 2635</strain>
    </source>
</reference>
<feature type="transmembrane region" description="Helical" evidence="7">
    <location>
        <begin position="138"/>
        <end position="162"/>
    </location>
</feature>
<protein>
    <submittedName>
        <fullName evidence="9">Peptide/nickel transport system permease protein</fullName>
    </submittedName>
</protein>
<dbReference type="OrthoDB" id="9773221at2"/>
<evidence type="ECO:0000256" key="4">
    <source>
        <dbReference type="ARBA" id="ARBA00022692"/>
    </source>
</evidence>
<keyword evidence="5 7" id="KW-1133">Transmembrane helix</keyword>
<name>A0A1M5NVZ0_9FIRM</name>